<dbReference type="Pfam" id="PF02458">
    <property type="entry name" value="Transferase"/>
    <property type="match status" value="3"/>
</dbReference>
<organism evidence="3 4">
    <name type="scientific">Lentinus tigrinus ALCF2SS1-6</name>
    <dbReference type="NCBI Taxonomy" id="1328759"/>
    <lineage>
        <taxon>Eukaryota</taxon>
        <taxon>Fungi</taxon>
        <taxon>Dikarya</taxon>
        <taxon>Basidiomycota</taxon>
        <taxon>Agaricomycotina</taxon>
        <taxon>Agaricomycetes</taxon>
        <taxon>Polyporales</taxon>
        <taxon>Polyporaceae</taxon>
        <taxon>Lentinus</taxon>
    </lineage>
</organism>
<evidence type="ECO:0000256" key="2">
    <source>
        <dbReference type="SAM" id="MobiDB-lite"/>
    </source>
</evidence>
<dbReference type="AlphaFoldDB" id="A0A5C2SC02"/>
<dbReference type="Gene3D" id="3.30.559.10">
    <property type="entry name" value="Chloramphenicol acetyltransferase-like domain"/>
    <property type="match status" value="2"/>
</dbReference>
<dbReference type="PANTHER" id="PTHR31896:SF64">
    <property type="entry name" value="TRICHOTHECENE 3-O-ACETYLTRANSFERASE"/>
    <property type="match status" value="1"/>
</dbReference>
<feature type="compositionally biased region" description="Basic and acidic residues" evidence="2">
    <location>
        <begin position="46"/>
        <end position="57"/>
    </location>
</feature>
<feature type="region of interest" description="Disordered" evidence="2">
    <location>
        <begin position="1"/>
        <end position="79"/>
    </location>
</feature>
<name>A0A5C2SC02_9APHY</name>
<dbReference type="STRING" id="1328759.A0A5C2SC02"/>
<keyword evidence="4" id="KW-1185">Reference proteome</keyword>
<feature type="region of interest" description="Disordered" evidence="2">
    <location>
        <begin position="102"/>
        <end position="125"/>
    </location>
</feature>
<gene>
    <name evidence="3" type="ORF">L227DRAFT_611171</name>
</gene>
<dbReference type="OrthoDB" id="444127at2759"/>
<dbReference type="PANTHER" id="PTHR31896">
    <property type="entry name" value="FAMILY REGULATORY PROTEIN, PUTATIVE (AFU_ORTHOLOGUE AFUA_3G14730)-RELATED"/>
    <property type="match status" value="1"/>
</dbReference>
<dbReference type="GO" id="GO:0016740">
    <property type="term" value="F:transferase activity"/>
    <property type="evidence" value="ECO:0007669"/>
    <property type="project" value="UniProtKB-KW"/>
</dbReference>
<feature type="compositionally biased region" description="Polar residues" evidence="2">
    <location>
        <begin position="59"/>
        <end position="71"/>
    </location>
</feature>
<dbReference type="InterPro" id="IPR023213">
    <property type="entry name" value="CAT-like_dom_sf"/>
</dbReference>
<proteinExistence type="predicted"/>
<evidence type="ECO:0000313" key="4">
    <source>
        <dbReference type="Proteomes" id="UP000313359"/>
    </source>
</evidence>
<dbReference type="EMBL" id="ML122265">
    <property type="protein sequence ID" value="RPD60639.1"/>
    <property type="molecule type" value="Genomic_DNA"/>
</dbReference>
<keyword evidence="1" id="KW-0808">Transferase</keyword>
<protein>
    <submittedName>
        <fullName evidence="3">Uncharacterized protein</fullName>
    </submittedName>
</protein>
<sequence length="805" mass="89376">MYNNSYNDRSSRSMVRPDVDPNQPLPMMVDRHGNPVRASTSQLRRVKGEQDLMERALSRPTQSSQVPQQRRASGIPQPVQRKVVRQDPPVKKVNLMAHRTQPNIIPSTPDTVHRRHSTASTSRTISVRRSTATYWRGLPFMKPIIVQYAKSKGLAVRKGDAQIIDVDETWFALRDKFFEETGIRMSMRELGRPLPILAFYSNHEMDRIKQRQKVQIRRLLLDMGYEADFPLVWYTKKVERSEWIIGTTRSPTDMSTPDTPLELEIISRTRLLPVTPALHNKITPRTVPLSILDSSVLTYALTSAAWYFDPPTSLSPDTMSFDALTRSLRKTIDAYPQWAGQLHWIPYDPANGQRQGRVAITYGSADDPGVELVLARYPATLASLVPTHEDRMEMLRSSPSGILAWNADSYPSAVLHGSTELALYNTHEYVGRPAVSVQLTAFACGGLSVRLKIVHALADATSMMQFVKDWAAVHRALLHEEPLPTLSPVFDPALIDRTAAGDISSAQIDPGLFRISRALPMCRYDMWASARGCPDPMLSSTRVPPELAGADLGPPGDPIPWSEWDVYAPVSHYLVYFTPGEIQRIWEAASEPDPSSGSPRSVRISRLDALLAFVWRLVVRARGLENDPELIHMMLTVGLRSRVSPPLPDSFLGSPITVARVSLSGADIASESSSTATPASAIRSAMAPFTSSAIAALLHDMAHDINPQYIWRAFFGKRHSIVTSWQSLDVYGVDFGSGKPPRFVEAVMPSVDGCIHIMEAGPATSGGVSGGARWYAEPVCVSLHLAKDVMERLLKDPELKKYRVG</sequence>
<accession>A0A5C2SC02</accession>
<dbReference type="InterPro" id="IPR051283">
    <property type="entry name" value="Sec_Metabolite_Acyltrans"/>
</dbReference>
<feature type="compositionally biased region" description="Basic and acidic residues" evidence="2">
    <location>
        <begin position="9"/>
        <end position="19"/>
    </location>
</feature>
<reference evidence="3" key="1">
    <citation type="journal article" date="2018" name="Genome Biol. Evol.">
        <title>Genomics and development of Lentinus tigrinus, a white-rot wood-decaying mushroom with dimorphic fruiting bodies.</title>
        <authorList>
            <person name="Wu B."/>
            <person name="Xu Z."/>
            <person name="Knudson A."/>
            <person name="Carlson A."/>
            <person name="Chen N."/>
            <person name="Kovaka S."/>
            <person name="LaButti K."/>
            <person name="Lipzen A."/>
            <person name="Pennachio C."/>
            <person name="Riley R."/>
            <person name="Schakwitz W."/>
            <person name="Umezawa K."/>
            <person name="Ohm R.A."/>
            <person name="Grigoriev I.V."/>
            <person name="Nagy L.G."/>
            <person name="Gibbons J."/>
            <person name="Hibbett D."/>
        </authorList>
    </citation>
    <scope>NUCLEOTIDE SEQUENCE [LARGE SCALE GENOMIC DNA]</scope>
    <source>
        <strain evidence="3">ALCF2SS1-6</strain>
    </source>
</reference>
<evidence type="ECO:0000256" key="1">
    <source>
        <dbReference type="ARBA" id="ARBA00022679"/>
    </source>
</evidence>
<evidence type="ECO:0000313" key="3">
    <source>
        <dbReference type="EMBL" id="RPD60639.1"/>
    </source>
</evidence>
<dbReference type="Proteomes" id="UP000313359">
    <property type="component" value="Unassembled WGS sequence"/>
</dbReference>